<feature type="domain" description="NACHT" evidence="4">
    <location>
        <begin position="242"/>
        <end position="391"/>
    </location>
</feature>
<dbReference type="PANTHER" id="PTHR19848:SF8">
    <property type="entry name" value="F-BOX AND WD REPEAT DOMAIN CONTAINING 7"/>
    <property type="match status" value="1"/>
</dbReference>
<dbReference type="InterPro" id="IPR001680">
    <property type="entry name" value="WD40_rpt"/>
</dbReference>
<dbReference type="InterPro" id="IPR015943">
    <property type="entry name" value="WD40/YVTN_repeat-like_dom_sf"/>
</dbReference>
<dbReference type="Pfam" id="PF24883">
    <property type="entry name" value="NPHP3_N"/>
    <property type="match status" value="1"/>
</dbReference>
<dbReference type="STRING" id="60169.A0A1V6NVZ1"/>
<name>A0A1V6NVZ1_PENPO</name>
<dbReference type="InterPro" id="IPR020472">
    <property type="entry name" value="WD40_PAC1"/>
</dbReference>
<evidence type="ECO:0000313" key="5">
    <source>
        <dbReference type="EMBL" id="OQD68895.1"/>
    </source>
</evidence>
<dbReference type="InterPro" id="IPR007111">
    <property type="entry name" value="NACHT_NTPase"/>
</dbReference>
<dbReference type="PROSITE" id="PS00678">
    <property type="entry name" value="WD_REPEATS_1"/>
    <property type="match status" value="3"/>
</dbReference>
<dbReference type="SUPFAM" id="SSF52540">
    <property type="entry name" value="P-loop containing nucleoside triphosphate hydrolases"/>
    <property type="match status" value="1"/>
</dbReference>
<feature type="repeat" description="WD" evidence="3">
    <location>
        <begin position="782"/>
        <end position="823"/>
    </location>
</feature>
<dbReference type="PROSITE" id="PS50082">
    <property type="entry name" value="WD_REPEATS_2"/>
    <property type="match status" value="9"/>
</dbReference>
<dbReference type="PROSITE" id="PS50837">
    <property type="entry name" value="NACHT"/>
    <property type="match status" value="1"/>
</dbReference>
<feature type="repeat" description="WD" evidence="3">
    <location>
        <begin position="866"/>
        <end position="907"/>
    </location>
</feature>
<dbReference type="PRINTS" id="PR00320">
    <property type="entry name" value="GPROTEINBRPT"/>
</dbReference>
<feature type="repeat" description="WD" evidence="3">
    <location>
        <begin position="951"/>
        <end position="992"/>
    </location>
</feature>
<dbReference type="SUPFAM" id="SSF50978">
    <property type="entry name" value="WD40 repeat-like"/>
    <property type="match status" value="2"/>
</dbReference>
<dbReference type="InterPro" id="IPR056884">
    <property type="entry name" value="NPHP3-like_N"/>
</dbReference>
<proteinExistence type="predicted"/>
<feature type="repeat" description="WD" evidence="3">
    <location>
        <begin position="1077"/>
        <end position="1118"/>
    </location>
</feature>
<keyword evidence="2" id="KW-0677">Repeat</keyword>
<dbReference type="Gene3D" id="2.130.10.10">
    <property type="entry name" value="YVTN repeat-like/Quinoprotein amine dehydrogenase"/>
    <property type="match status" value="3"/>
</dbReference>
<dbReference type="EMBL" id="MDYM01000002">
    <property type="protein sequence ID" value="OQD68895.1"/>
    <property type="molecule type" value="Genomic_DNA"/>
</dbReference>
<evidence type="ECO:0000313" key="6">
    <source>
        <dbReference type="Proteomes" id="UP000191408"/>
    </source>
</evidence>
<organism evidence="5 6">
    <name type="scientific">Penicillium polonicum</name>
    <dbReference type="NCBI Taxonomy" id="60169"/>
    <lineage>
        <taxon>Eukaryota</taxon>
        <taxon>Fungi</taxon>
        <taxon>Dikarya</taxon>
        <taxon>Ascomycota</taxon>
        <taxon>Pezizomycotina</taxon>
        <taxon>Eurotiomycetes</taxon>
        <taxon>Eurotiomycetidae</taxon>
        <taxon>Eurotiales</taxon>
        <taxon>Aspergillaceae</taxon>
        <taxon>Penicillium</taxon>
    </lineage>
</organism>
<dbReference type="PANTHER" id="PTHR19848">
    <property type="entry name" value="WD40 REPEAT PROTEIN"/>
    <property type="match status" value="1"/>
</dbReference>
<dbReference type="SMART" id="SM00320">
    <property type="entry name" value="WD40"/>
    <property type="match status" value="9"/>
</dbReference>
<dbReference type="PROSITE" id="PS50294">
    <property type="entry name" value="WD_REPEATS_REGION"/>
    <property type="match status" value="9"/>
</dbReference>
<dbReference type="Gene3D" id="3.40.50.300">
    <property type="entry name" value="P-loop containing nucleotide triphosphate hydrolases"/>
    <property type="match status" value="1"/>
</dbReference>
<dbReference type="InterPro" id="IPR019775">
    <property type="entry name" value="WD40_repeat_CS"/>
</dbReference>
<dbReference type="CDD" id="cd00200">
    <property type="entry name" value="WD40"/>
    <property type="match status" value="1"/>
</dbReference>
<accession>A0A1V6NVZ1</accession>
<comment type="caution">
    <text evidence="5">The sequence shown here is derived from an EMBL/GenBank/DDBJ whole genome shotgun (WGS) entry which is preliminary data.</text>
</comment>
<feature type="repeat" description="WD" evidence="3">
    <location>
        <begin position="908"/>
        <end position="949"/>
    </location>
</feature>
<keyword evidence="1 3" id="KW-0853">WD repeat</keyword>
<feature type="repeat" description="WD" evidence="3">
    <location>
        <begin position="1119"/>
        <end position="1160"/>
    </location>
</feature>
<feature type="repeat" description="WD" evidence="3">
    <location>
        <begin position="1035"/>
        <end position="1067"/>
    </location>
</feature>
<reference evidence="6" key="1">
    <citation type="journal article" date="2017" name="Nat. Microbiol.">
        <title>Global analysis of biosynthetic gene clusters reveals vast potential of secondary metabolite production in Penicillium species.</title>
        <authorList>
            <person name="Nielsen J.C."/>
            <person name="Grijseels S."/>
            <person name="Prigent S."/>
            <person name="Ji B."/>
            <person name="Dainat J."/>
            <person name="Nielsen K.F."/>
            <person name="Frisvad J.C."/>
            <person name="Workman M."/>
            <person name="Nielsen J."/>
        </authorList>
    </citation>
    <scope>NUCLEOTIDE SEQUENCE [LARGE SCALE GENOMIC DNA]</scope>
    <source>
        <strain evidence="6">IBT 4502</strain>
    </source>
</reference>
<dbReference type="AlphaFoldDB" id="A0A1V6NVZ1"/>
<evidence type="ECO:0000259" key="4">
    <source>
        <dbReference type="PROSITE" id="PS50837"/>
    </source>
</evidence>
<gene>
    <name evidence="5" type="ORF">PENPOL_c002G01433</name>
</gene>
<feature type="repeat" description="WD" evidence="3">
    <location>
        <begin position="824"/>
        <end position="865"/>
    </location>
</feature>
<evidence type="ECO:0000256" key="3">
    <source>
        <dbReference type="PROSITE-ProRule" id="PRU00221"/>
    </source>
</evidence>
<dbReference type="Pfam" id="PF00400">
    <property type="entry name" value="WD40"/>
    <property type="match status" value="9"/>
</dbReference>
<dbReference type="OrthoDB" id="1577640at2759"/>
<feature type="repeat" description="WD" evidence="3">
    <location>
        <begin position="993"/>
        <end position="1034"/>
    </location>
</feature>
<evidence type="ECO:0000256" key="2">
    <source>
        <dbReference type="ARBA" id="ARBA00022737"/>
    </source>
</evidence>
<keyword evidence="6" id="KW-1185">Reference proteome</keyword>
<dbReference type="Proteomes" id="UP000191408">
    <property type="component" value="Unassembled WGS sequence"/>
</dbReference>
<dbReference type="InterPro" id="IPR027417">
    <property type="entry name" value="P-loop_NTPase"/>
</dbReference>
<protein>
    <recommendedName>
        <fullName evidence="4">NACHT domain-containing protein</fullName>
    </recommendedName>
</protein>
<evidence type="ECO:0000256" key="1">
    <source>
        <dbReference type="ARBA" id="ARBA00022574"/>
    </source>
</evidence>
<sequence length="1256" mass="139919">MPNHRLPLPLGFASSLNSRLSALSHSIGFIVVQVYKRGLSESDMEGISAAANVVGIIQLAGSIVKICGGYLREVKNARNDIVTLQQTVTDLELIVERLKKCLQGPCGTTLALSSGLVRGIASCHSDLETLKKSIDPGKGKDVMRRFGIRALRWPIDRREVDKSIQNLERYKSSFVLFLQIDQTTLLTGLARSVDLVDNKLPIAYGAEFDSYTNQHEDKCLPGTRTELLRQIVEWARSPGSRCIYWLNGMAGTGKSTISRTVATSFKEGNLLGASFFFKRGEGDRGKAIRLFSTIAKQIIVRIPQLVPRVQEAMRDDPSIAEKSLSEQFEKLILRPLVALERSSGLAQSLVIVIDALDECEQDDDIPVILQLIQRLRESNAVLIKVFLTSRPELPIRLGFSKMANHDFHSFALHQVPEAVTTLDISLFLKNRIAKIRIDRDIPLDWPGDDTIKRLIVMSVPLFISAATICRFIEDQKWEPTMRLRELLQDEAKYATKMEKTYLPILTRLLHDQDDEDSKLLLQQFHEIVGLIILLAIPLSVNALSQLIGFRQEVISNRLDSFQSVLNIPHDPDLPVRVMHLSFRDFLVNTSSKFHVDEQQTHKNISKKCLATMSAHLRKNICNLKSYGAQRTELSTRSINHYVPPHLQYSCRYWVYHLTEGNAVVTEMHNVFTFLLKHLLHWVETMSILGLLSETVQMINTLQSAIQTSAKNDEIDELLHDAKRFVLKNRQIADDSPLQLYCSGLVFAPRMAMIRRKFERELPDWIRRLPEVEESWSALQQTLEGHSTSVRCVSFSPDGRIIASGSFDSTIKLWNPTTGSLQHTLEGHLRCVRSVSFSPDNRVIASGSEDTTVRLWDRATGNIQQILEGHLDSVQCIAFSPDGRFLASGSDDQTIKLWDTLTGALHRSLQGHLDSVTSVAFSPDCLSLASGSDDATIRIWDAVTGTPLHQPLEGHSAAVNSVAFSPDCRLLATGSDDATTRIWDTTMGTLLQTLEGHSGCVDSVAFSPDGLRLASGSEDATVRLWDIATGILRQTLEGHSDWVTGVVFSPDGRLLVSASYDTTVRIWDTDIVSSQTTWKAHASWVESLAFSPDGQLLASGSYDKTIQLWNTDTGITQQILEGHLGSVQCLRFSQDGRLLASGSEDQTIRLWETSTGALQQISNVQRTVAGLDFSEWGSQLIANMNSLVIQSCDGIDQPRSSRQDPNIGILERQWVTLRGVKALWLPPEYRPSCSLVKDEKLALGHASGRISLLGFDA</sequence>
<dbReference type="InterPro" id="IPR036322">
    <property type="entry name" value="WD40_repeat_dom_sf"/>
</dbReference>